<organism evidence="2 3">
    <name type="scientific">Podospora didyma</name>
    <dbReference type="NCBI Taxonomy" id="330526"/>
    <lineage>
        <taxon>Eukaryota</taxon>
        <taxon>Fungi</taxon>
        <taxon>Dikarya</taxon>
        <taxon>Ascomycota</taxon>
        <taxon>Pezizomycotina</taxon>
        <taxon>Sordariomycetes</taxon>
        <taxon>Sordariomycetidae</taxon>
        <taxon>Sordariales</taxon>
        <taxon>Podosporaceae</taxon>
        <taxon>Podospora</taxon>
    </lineage>
</organism>
<reference evidence="2" key="1">
    <citation type="journal article" date="2023" name="Mol. Phylogenet. Evol.">
        <title>Genome-scale phylogeny and comparative genomics of the fungal order Sordariales.</title>
        <authorList>
            <person name="Hensen N."/>
            <person name="Bonometti L."/>
            <person name="Westerberg I."/>
            <person name="Brannstrom I.O."/>
            <person name="Guillou S."/>
            <person name="Cros-Aarteil S."/>
            <person name="Calhoun S."/>
            <person name="Haridas S."/>
            <person name="Kuo A."/>
            <person name="Mondo S."/>
            <person name="Pangilinan J."/>
            <person name="Riley R."/>
            <person name="LaButti K."/>
            <person name="Andreopoulos B."/>
            <person name="Lipzen A."/>
            <person name="Chen C."/>
            <person name="Yan M."/>
            <person name="Daum C."/>
            <person name="Ng V."/>
            <person name="Clum A."/>
            <person name="Steindorff A."/>
            <person name="Ohm R.A."/>
            <person name="Martin F."/>
            <person name="Silar P."/>
            <person name="Natvig D.O."/>
            <person name="Lalanne C."/>
            <person name="Gautier V."/>
            <person name="Ament-Velasquez S.L."/>
            <person name="Kruys A."/>
            <person name="Hutchinson M.I."/>
            <person name="Powell A.J."/>
            <person name="Barry K."/>
            <person name="Miller A.N."/>
            <person name="Grigoriev I.V."/>
            <person name="Debuchy R."/>
            <person name="Gladieux P."/>
            <person name="Hiltunen Thoren M."/>
            <person name="Johannesson H."/>
        </authorList>
    </citation>
    <scope>NUCLEOTIDE SEQUENCE</scope>
    <source>
        <strain evidence="2">CBS 232.78</strain>
    </source>
</reference>
<dbReference type="Pfam" id="PF11937">
    <property type="entry name" value="DUF3455"/>
    <property type="match status" value="1"/>
</dbReference>
<keyword evidence="1" id="KW-0732">Signal</keyword>
<dbReference type="PANTHER" id="PTHR35567">
    <property type="entry name" value="MALATE DEHYDROGENASE (AFU_ORTHOLOGUE AFUA_2G13800)"/>
    <property type="match status" value="1"/>
</dbReference>
<name>A0AAE0N5G7_9PEZI</name>
<evidence type="ECO:0000313" key="3">
    <source>
        <dbReference type="Proteomes" id="UP001285441"/>
    </source>
</evidence>
<gene>
    <name evidence="2" type="ORF">B0H63DRAFT_309189</name>
</gene>
<proteinExistence type="predicted"/>
<reference evidence="2" key="2">
    <citation type="submission" date="2023-06" db="EMBL/GenBank/DDBJ databases">
        <authorList>
            <consortium name="Lawrence Berkeley National Laboratory"/>
            <person name="Haridas S."/>
            <person name="Hensen N."/>
            <person name="Bonometti L."/>
            <person name="Westerberg I."/>
            <person name="Brannstrom I.O."/>
            <person name="Guillou S."/>
            <person name="Cros-Aarteil S."/>
            <person name="Calhoun S."/>
            <person name="Kuo A."/>
            <person name="Mondo S."/>
            <person name="Pangilinan J."/>
            <person name="Riley R."/>
            <person name="LaButti K."/>
            <person name="Andreopoulos B."/>
            <person name="Lipzen A."/>
            <person name="Chen C."/>
            <person name="Yanf M."/>
            <person name="Daum C."/>
            <person name="Ng V."/>
            <person name="Clum A."/>
            <person name="Steindorff A."/>
            <person name="Ohm R."/>
            <person name="Martin F."/>
            <person name="Silar P."/>
            <person name="Natvig D."/>
            <person name="Lalanne C."/>
            <person name="Gautier V."/>
            <person name="Ament-velasquez S.L."/>
            <person name="Kruys A."/>
            <person name="Hutchinson M.I."/>
            <person name="Powell A.J."/>
            <person name="Barry K."/>
            <person name="Miller A.N."/>
            <person name="Grigoriev I.V."/>
            <person name="Debuchy R."/>
            <person name="Gladieux P."/>
            <person name="Thoren M.H."/>
            <person name="Johannesson H."/>
        </authorList>
    </citation>
    <scope>NUCLEOTIDE SEQUENCE</scope>
    <source>
        <strain evidence="2">CBS 232.78</strain>
    </source>
</reference>
<evidence type="ECO:0000313" key="2">
    <source>
        <dbReference type="EMBL" id="KAK3370154.1"/>
    </source>
</evidence>
<dbReference type="Proteomes" id="UP001285441">
    <property type="component" value="Unassembled WGS sequence"/>
</dbReference>
<dbReference type="PANTHER" id="PTHR35567:SF1">
    <property type="entry name" value="CONSERVED FUNGAL PROTEIN (AFU_ORTHOLOGUE AFUA_1G14230)"/>
    <property type="match status" value="1"/>
</dbReference>
<feature type="signal peptide" evidence="1">
    <location>
        <begin position="1"/>
        <end position="17"/>
    </location>
</feature>
<sequence length="262" mass="27242">MRTSTLLLSALGATVFAAPTLPVLNPDAALPGSIDTVSEYFNMLASKVQASKLMSLAPVCDLSKAQLPVLTGATTLPPPTAGFVLKHVALGRGTQNYTCDVNNATAVPAANGAIATLFNASCIAATYPDLAKQLSKVALQFNLTGDETKMSPSNLAVTGSHWFPNLTTPFFNLDVSRDLKLGQAACAKNNSAPAPADAAKGQQGEPAVPWLKLVTKAGTTGDLQEVYRVETAGGSAPATCKGMPASFTVQYAAEYWFYAGKK</sequence>
<evidence type="ECO:0000256" key="1">
    <source>
        <dbReference type="SAM" id="SignalP"/>
    </source>
</evidence>
<dbReference type="AlphaFoldDB" id="A0AAE0N5G7"/>
<dbReference type="EMBL" id="JAULSW010000009">
    <property type="protein sequence ID" value="KAK3370154.1"/>
    <property type="molecule type" value="Genomic_DNA"/>
</dbReference>
<feature type="chain" id="PRO_5042243718" evidence="1">
    <location>
        <begin position="18"/>
        <end position="262"/>
    </location>
</feature>
<comment type="caution">
    <text evidence="2">The sequence shown here is derived from an EMBL/GenBank/DDBJ whole genome shotgun (WGS) entry which is preliminary data.</text>
</comment>
<accession>A0AAE0N5G7</accession>
<dbReference type="InterPro" id="IPR021851">
    <property type="entry name" value="DUF3455"/>
</dbReference>
<protein>
    <submittedName>
        <fullName evidence="2">Malate dehydrogenase</fullName>
    </submittedName>
</protein>
<keyword evidence="3" id="KW-1185">Reference proteome</keyword>